<keyword evidence="5" id="KW-0067">ATP-binding</keyword>
<dbReference type="Pfam" id="PF18052">
    <property type="entry name" value="Rx_N"/>
    <property type="match status" value="1"/>
</dbReference>
<evidence type="ECO:0000259" key="9">
    <source>
        <dbReference type="Pfam" id="PF25019"/>
    </source>
</evidence>
<dbReference type="GO" id="GO:0051707">
    <property type="term" value="P:response to other organism"/>
    <property type="evidence" value="ECO:0007669"/>
    <property type="project" value="UniProtKB-ARBA"/>
</dbReference>
<evidence type="ECO:0000259" key="7">
    <source>
        <dbReference type="Pfam" id="PF18052"/>
    </source>
</evidence>
<dbReference type="PRINTS" id="PR00364">
    <property type="entry name" value="DISEASERSIST"/>
</dbReference>
<dbReference type="SUPFAM" id="SSF52058">
    <property type="entry name" value="L domain-like"/>
    <property type="match status" value="2"/>
</dbReference>
<keyword evidence="1" id="KW-0433">Leucine-rich repeat</keyword>
<dbReference type="PANTHER" id="PTHR36766">
    <property type="entry name" value="PLANT BROAD-SPECTRUM MILDEW RESISTANCE PROTEIN RPW8"/>
    <property type="match status" value="1"/>
</dbReference>
<dbReference type="Gene3D" id="1.10.10.10">
    <property type="entry name" value="Winged helix-like DNA-binding domain superfamily/Winged helix DNA-binding domain"/>
    <property type="match status" value="1"/>
</dbReference>
<evidence type="ECO:0000256" key="4">
    <source>
        <dbReference type="ARBA" id="ARBA00022821"/>
    </source>
</evidence>
<dbReference type="GO" id="GO:0006952">
    <property type="term" value="P:defense response"/>
    <property type="evidence" value="ECO:0007669"/>
    <property type="project" value="UniProtKB-KW"/>
</dbReference>
<organism evidence="10 11">
    <name type="scientific">Canavalia gladiata</name>
    <name type="common">Sword bean</name>
    <name type="synonym">Dolichos gladiatus</name>
    <dbReference type="NCBI Taxonomy" id="3824"/>
    <lineage>
        <taxon>Eukaryota</taxon>
        <taxon>Viridiplantae</taxon>
        <taxon>Streptophyta</taxon>
        <taxon>Embryophyta</taxon>
        <taxon>Tracheophyta</taxon>
        <taxon>Spermatophyta</taxon>
        <taxon>Magnoliopsida</taxon>
        <taxon>eudicotyledons</taxon>
        <taxon>Gunneridae</taxon>
        <taxon>Pentapetalae</taxon>
        <taxon>rosids</taxon>
        <taxon>fabids</taxon>
        <taxon>Fabales</taxon>
        <taxon>Fabaceae</taxon>
        <taxon>Papilionoideae</taxon>
        <taxon>50 kb inversion clade</taxon>
        <taxon>NPAAA clade</taxon>
        <taxon>indigoferoid/millettioid clade</taxon>
        <taxon>Phaseoleae</taxon>
        <taxon>Canavalia</taxon>
    </lineage>
</organism>
<keyword evidence="4" id="KW-0611">Plant defense</keyword>
<dbReference type="Pfam" id="PF25019">
    <property type="entry name" value="LRR_R13L1-DRL21"/>
    <property type="match status" value="1"/>
</dbReference>
<accession>A0AAN9KC86</accession>
<keyword evidence="11" id="KW-1185">Reference proteome</keyword>
<sequence>MPVGEAFLSAFLQVLFDRLASKNVIDVILAGDKGKTMKKFQKTLLLIKAVLNDAEDKQVKNDAVRRWLVELKDVAFDAEDVLDEFATEVLKTRLESMSQSQVLTTFTQVWNFVPISFNPSNLMFKLKDVAERLENLANERHELHLREDAPWRSYKIKETSSIVNESYIYGRDTDKEKIKQLLMENRTSHGDELLVIPIVGMPGVGKTALAQVVFDDDEVNTHFELKAWVSVPDDFDVKIVTGKILESATSRTCDFNSLHQLQVNLKAALRGKKFLIVLDDVWNKNYNEWIKLVAPCRGAARGSSVIVTTRSAEVANMMGTVESHYVNQLSDKDCWSVFVQHAFRSKTIDANQAFAEIGKKIVEKCKGSPLAATTLGEEESNILQTLRVSYNQLPSDLKRCFAYCSILPKGFEFEEKDIVLLWMAEGLLEQQSQKQMEDVGHEYFQGLLAASLFQRSSSNRSLYVMHDLINDLAQWVAGESCFKLDSNFHSSKQKKKKISKSTRYASYIGGEYDGIQMFRAFKEAQSLRTFLPVKHPRLEAWSYITNHVPFELLPELSCLRALSLSGYFIRELPDSVSNLKLLRYLNLSWTNLRKLPESICSLCNLQTLLLKKCFNLEQLPSNLSDLINLRHLENTGAHSLTGMPHGIGKLTNLQTLSNFVVGTSGIGELMKLSNIRGVLCVSRLENVTNIREAGEAMLNKKVGINVLKLKWNCCMNDQSHIQRAKDVLQMLQPHKSLVKLTIKCYGGTSFPKWIGDPSFKSLVLLKLKDCAHCISLPTLGNLQALKDLYVIGMKEVCCIDGGFYGNGCSRPFPSLERLHFMDMEKWENWFLPDNNEHIDVFSSLQQLSIVRCPKLLGKLPECLPSLKHVSVKECEQLLVTISSLPLLYKLEIEGCKGLVLNCATEFNSLNSMAISRILEFTLLMEGLVKAIKTVEELKIVSCALDDTVLNYLWGNEIWLEKHSHGLSSMLKLIEIRNCSVMRSIPKVLMFNNHFLERLYICNCDSLVFITMDQLPPSLKSLEVSNCKNLRCLLDNGTRFSSEIIMHDDNIHHSGTIISHLEYVYIGWCPSLTCISRSGDLPESVKLLYIWNCSKLSCLSMKGQLPKSLEKLEIQSCPELESIANRLHGNTSLESIHIWNCENLKCLPEGLQFLVNLKEIKIIGCPNFVSFPEEGLPTSSLTELCIMSCEKLVALPDCLHDLISLKELEIGYCPGIQYFPEQSFPDNLTSLWINDHNACEAMFNWGLYRLSFLRDLTIIGGSLFTPLEELGKMLPSSLISLTIQGFPYMEHLSPEGFHKLTSLSSLTLRDLLNLKFLPSSGFKYLTSLEELSIYNCPKLFRLPEKGLPSSLLELSIQDCPLLKAKCRKDEGKDWLKIASIPYVEIDGKIYVTLMRAIARELGLTIDVDKWWDFRLEKGTWVLNHPHGSRKSLLLYLAQGLRLHSNLQVLQLSAHYSFLF</sequence>
<evidence type="ECO:0000256" key="2">
    <source>
        <dbReference type="ARBA" id="ARBA00022737"/>
    </source>
</evidence>
<gene>
    <name evidence="10" type="ORF">VNO77_39256</name>
</gene>
<dbReference type="PANTHER" id="PTHR36766:SF51">
    <property type="entry name" value="DISEASE RESISTANCE RPP13-LIKE PROTEIN 1"/>
    <property type="match status" value="1"/>
</dbReference>
<protein>
    <recommendedName>
        <fullName evidence="12">Disease resistance RPP13-like protein 1</fullName>
    </recommendedName>
</protein>
<name>A0AAN9KC86_CANGL</name>
<keyword evidence="3" id="KW-0547">Nucleotide-binding</keyword>
<evidence type="ECO:0000256" key="3">
    <source>
        <dbReference type="ARBA" id="ARBA00022741"/>
    </source>
</evidence>
<dbReference type="InterPro" id="IPR036388">
    <property type="entry name" value="WH-like_DNA-bd_sf"/>
</dbReference>
<dbReference type="FunFam" id="1.10.10.10:FF:000322">
    <property type="entry name" value="Probable disease resistance protein At1g63360"/>
    <property type="match status" value="1"/>
</dbReference>
<feature type="domain" description="NB-ARC" evidence="6">
    <location>
        <begin position="172"/>
        <end position="346"/>
    </location>
</feature>
<evidence type="ECO:0000259" key="8">
    <source>
        <dbReference type="Pfam" id="PF23559"/>
    </source>
</evidence>
<dbReference type="Proteomes" id="UP001367508">
    <property type="component" value="Unassembled WGS sequence"/>
</dbReference>
<dbReference type="Pfam" id="PF00931">
    <property type="entry name" value="NB-ARC"/>
    <property type="match status" value="1"/>
</dbReference>
<dbReference type="Gene3D" id="3.80.10.10">
    <property type="entry name" value="Ribonuclease Inhibitor"/>
    <property type="match status" value="4"/>
</dbReference>
<dbReference type="InterPro" id="IPR032675">
    <property type="entry name" value="LRR_dom_sf"/>
</dbReference>
<dbReference type="InterPro" id="IPR041118">
    <property type="entry name" value="Rx_N"/>
</dbReference>
<dbReference type="InterPro" id="IPR058922">
    <property type="entry name" value="WHD_DRP"/>
</dbReference>
<dbReference type="EMBL" id="JAYMYQ010000009">
    <property type="protein sequence ID" value="KAK7314048.1"/>
    <property type="molecule type" value="Genomic_DNA"/>
</dbReference>
<dbReference type="GO" id="GO:0043531">
    <property type="term" value="F:ADP binding"/>
    <property type="evidence" value="ECO:0007669"/>
    <property type="project" value="InterPro"/>
</dbReference>
<dbReference type="Gene3D" id="1.20.5.4130">
    <property type="match status" value="1"/>
</dbReference>
<keyword evidence="2" id="KW-0677">Repeat</keyword>
<proteinExistence type="predicted"/>
<evidence type="ECO:0000256" key="5">
    <source>
        <dbReference type="ARBA" id="ARBA00022840"/>
    </source>
</evidence>
<dbReference type="SUPFAM" id="SSF52540">
    <property type="entry name" value="P-loop containing nucleoside triphosphate hydrolases"/>
    <property type="match status" value="1"/>
</dbReference>
<dbReference type="GO" id="GO:0005524">
    <property type="term" value="F:ATP binding"/>
    <property type="evidence" value="ECO:0007669"/>
    <property type="project" value="UniProtKB-KW"/>
</dbReference>
<dbReference type="FunFam" id="3.40.50.300:FF:001091">
    <property type="entry name" value="Probable disease resistance protein At1g61300"/>
    <property type="match status" value="1"/>
</dbReference>
<dbReference type="InterPro" id="IPR027417">
    <property type="entry name" value="P-loop_NTPase"/>
</dbReference>
<dbReference type="Pfam" id="PF23559">
    <property type="entry name" value="WHD_DRP"/>
    <property type="match status" value="1"/>
</dbReference>
<evidence type="ECO:0000259" key="6">
    <source>
        <dbReference type="Pfam" id="PF00931"/>
    </source>
</evidence>
<evidence type="ECO:0008006" key="12">
    <source>
        <dbReference type="Google" id="ProtNLM"/>
    </source>
</evidence>
<dbReference type="Gene3D" id="3.40.50.300">
    <property type="entry name" value="P-loop containing nucleotide triphosphate hydrolases"/>
    <property type="match status" value="1"/>
</dbReference>
<dbReference type="InterPro" id="IPR002182">
    <property type="entry name" value="NB-ARC"/>
</dbReference>
<feature type="domain" description="Disease resistance protein winged helix" evidence="8">
    <location>
        <begin position="406"/>
        <end position="473"/>
    </location>
</feature>
<evidence type="ECO:0000313" key="10">
    <source>
        <dbReference type="EMBL" id="KAK7314048.1"/>
    </source>
</evidence>
<reference evidence="10 11" key="1">
    <citation type="submission" date="2024-01" db="EMBL/GenBank/DDBJ databases">
        <title>The genomes of 5 underutilized Papilionoideae crops provide insights into root nodulation and disease resistanc.</title>
        <authorList>
            <person name="Jiang F."/>
        </authorList>
    </citation>
    <scope>NUCLEOTIDE SEQUENCE [LARGE SCALE GENOMIC DNA]</scope>
    <source>
        <strain evidence="10">LVBAO_FW01</strain>
        <tissue evidence="10">Leaves</tissue>
    </source>
</reference>
<comment type="caution">
    <text evidence="10">The sequence shown here is derived from an EMBL/GenBank/DDBJ whole genome shotgun (WGS) entry which is preliminary data.</text>
</comment>
<evidence type="ECO:0000313" key="11">
    <source>
        <dbReference type="Proteomes" id="UP001367508"/>
    </source>
</evidence>
<feature type="domain" description="R13L1/DRL21-like LRR repeat region" evidence="9">
    <location>
        <begin position="666"/>
        <end position="793"/>
    </location>
</feature>
<feature type="domain" description="Disease resistance N-terminal" evidence="7">
    <location>
        <begin position="7"/>
        <end position="98"/>
    </location>
</feature>
<evidence type="ECO:0000256" key="1">
    <source>
        <dbReference type="ARBA" id="ARBA00022614"/>
    </source>
</evidence>
<dbReference type="InterPro" id="IPR056789">
    <property type="entry name" value="LRR_R13L1-DRL21"/>
</dbReference>